<dbReference type="GO" id="GO:0031267">
    <property type="term" value="F:small GTPase binding"/>
    <property type="evidence" value="ECO:0007669"/>
    <property type="project" value="InterPro"/>
</dbReference>
<dbReference type="InterPro" id="IPR035892">
    <property type="entry name" value="C2_domain_sf"/>
</dbReference>
<accession>A0A3Q7QL61</accession>
<dbReference type="SUPFAM" id="SSF49562">
    <property type="entry name" value="C2 domain (Calcium/lipid-binding domain, CaLB)"/>
    <property type="match status" value="2"/>
</dbReference>
<gene>
    <name evidence="13" type="primary">RIMS1</name>
</gene>
<dbReference type="FunFam" id="2.30.42.10:FF:000003">
    <property type="entry name" value="Regulating synaptic membrane exocytosis protein 1, putative"/>
    <property type="match status" value="1"/>
</dbReference>
<feature type="compositionally biased region" description="Polar residues" evidence="9">
    <location>
        <begin position="409"/>
        <end position="418"/>
    </location>
</feature>
<dbReference type="GO" id="GO:0008270">
    <property type="term" value="F:zinc ion binding"/>
    <property type="evidence" value="ECO:0007669"/>
    <property type="project" value="UniProtKB-KW"/>
</dbReference>
<proteinExistence type="predicted"/>
<feature type="compositionally biased region" description="Low complexity" evidence="9">
    <location>
        <begin position="174"/>
        <end position="190"/>
    </location>
</feature>
<keyword evidence="2" id="KW-0479">Metal-binding</keyword>
<dbReference type="GO" id="GO:0042391">
    <property type="term" value="P:regulation of membrane potential"/>
    <property type="evidence" value="ECO:0007669"/>
    <property type="project" value="TreeGrafter"/>
</dbReference>
<dbReference type="Gene3D" id="2.30.42.10">
    <property type="match status" value="1"/>
</dbReference>
<dbReference type="PANTHER" id="PTHR12157:SF18">
    <property type="entry name" value="REGULATING SYNAPTIC MEMBRANE EXOCYTOSIS PROTEIN 1"/>
    <property type="match status" value="1"/>
</dbReference>
<evidence type="ECO:0000256" key="5">
    <source>
        <dbReference type="ARBA" id="ARBA00022782"/>
    </source>
</evidence>
<evidence type="ECO:0000259" key="11">
    <source>
        <dbReference type="PROSITE" id="PS50106"/>
    </source>
</evidence>
<feature type="compositionally biased region" description="Low complexity" evidence="9">
    <location>
        <begin position="591"/>
        <end position="612"/>
    </location>
</feature>
<dbReference type="InterPro" id="IPR001478">
    <property type="entry name" value="PDZ"/>
</dbReference>
<evidence type="ECO:0000256" key="6">
    <source>
        <dbReference type="ARBA" id="ARBA00022833"/>
    </source>
</evidence>
<dbReference type="GO" id="GO:0042734">
    <property type="term" value="C:presynaptic membrane"/>
    <property type="evidence" value="ECO:0007669"/>
    <property type="project" value="TreeGrafter"/>
</dbReference>
<feature type="region of interest" description="Disordered" evidence="9">
    <location>
        <begin position="578"/>
        <end position="638"/>
    </location>
</feature>
<dbReference type="AlphaFoldDB" id="A0A3Q7QL61"/>
<keyword evidence="12" id="KW-1185">Reference proteome</keyword>
<dbReference type="CDD" id="cd04028">
    <property type="entry name" value="C2B_RIM1alpha"/>
    <property type="match status" value="1"/>
</dbReference>
<dbReference type="PROSITE" id="PS50004">
    <property type="entry name" value="C2"/>
    <property type="match status" value="2"/>
</dbReference>
<dbReference type="Proteomes" id="UP000286641">
    <property type="component" value="Unplaced"/>
</dbReference>
<organism evidence="12 13">
    <name type="scientific">Callorhinus ursinus</name>
    <name type="common">Northern fur seal</name>
    <dbReference type="NCBI Taxonomy" id="34884"/>
    <lineage>
        <taxon>Eukaryota</taxon>
        <taxon>Metazoa</taxon>
        <taxon>Chordata</taxon>
        <taxon>Craniata</taxon>
        <taxon>Vertebrata</taxon>
        <taxon>Euteleostomi</taxon>
        <taxon>Mammalia</taxon>
        <taxon>Eutheria</taxon>
        <taxon>Laurasiatheria</taxon>
        <taxon>Carnivora</taxon>
        <taxon>Caniformia</taxon>
        <taxon>Pinnipedia</taxon>
        <taxon>Otariidae</taxon>
        <taxon>Callorhinus</taxon>
    </lineage>
</organism>
<keyword evidence="3" id="KW-0677">Repeat</keyword>
<dbReference type="GO" id="GO:0044325">
    <property type="term" value="F:transmembrane transporter binding"/>
    <property type="evidence" value="ECO:0007669"/>
    <property type="project" value="TreeGrafter"/>
</dbReference>
<dbReference type="GO" id="GO:0030154">
    <property type="term" value="P:cell differentiation"/>
    <property type="evidence" value="ECO:0007669"/>
    <property type="project" value="UniProtKB-KW"/>
</dbReference>
<reference evidence="13" key="2">
    <citation type="submission" date="2025-08" db="UniProtKB">
        <authorList>
            <consortium name="RefSeq"/>
        </authorList>
    </citation>
    <scope>IDENTIFICATION</scope>
    <source>
        <tissue evidence="13">Blood</tissue>
    </source>
</reference>
<dbReference type="GO" id="GO:0048791">
    <property type="term" value="P:calcium ion-regulated exocytosis of neurotransmitter"/>
    <property type="evidence" value="ECO:0007669"/>
    <property type="project" value="TreeGrafter"/>
</dbReference>
<evidence type="ECO:0000256" key="8">
    <source>
        <dbReference type="ARBA" id="ARBA00034103"/>
    </source>
</evidence>
<dbReference type="Pfam" id="PF00595">
    <property type="entry name" value="PDZ"/>
    <property type="match status" value="1"/>
</dbReference>
<keyword evidence="4" id="KW-0863">Zinc-finger</keyword>
<keyword evidence="7" id="KW-0770">Synapse</keyword>
<dbReference type="CDD" id="cd06714">
    <property type="entry name" value="PDZ_RIM-like"/>
    <property type="match status" value="1"/>
</dbReference>
<name>A0A3Q7QL61_CALUR</name>
<dbReference type="SMART" id="SM00239">
    <property type="entry name" value="C2"/>
    <property type="match status" value="2"/>
</dbReference>
<dbReference type="PROSITE" id="PS50106">
    <property type="entry name" value="PDZ"/>
    <property type="match status" value="1"/>
</dbReference>
<evidence type="ECO:0000256" key="2">
    <source>
        <dbReference type="ARBA" id="ARBA00022723"/>
    </source>
</evidence>
<dbReference type="CDD" id="cd04031">
    <property type="entry name" value="C2A_RIM1alpha"/>
    <property type="match status" value="1"/>
</dbReference>
<protein>
    <submittedName>
        <fullName evidence="13">Regulating synaptic membrane exocytosis protein 1 isoform X30</fullName>
    </submittedName>
</protein>
<dbReference type="InterPro" id="IPR036034">
    <property type="entry name" value="PDZ_sf"/>
</dbReference>
<dbReference type="Pfam" id="PF00168">
    <property type="entry name" value="C2"/>
    <property type="match status" value="2"/>
</dbReference>
<dbReference type="PANTHER" id="PTHR12157">
    <property type="entry name" value="REGULATING SYNAPTIC MEMBRANE EXOCYTOSIS PROTEIN"/>
    <property type="match status" value="1"/>
</dbReference>
<evidence type="ECO:0000259" key="10">
    <source>
        <dbReference type="PROSITE" id="PS50004"/>
    </source>
</evidence>
<feature type="region of interest" description="Disordered" evidence="9">
    <location>
        <begin position="691"/>
        <end position="741"/>
    </location>
</feature>
<evidence type="ECO:0000313" key="12">
    <source>
        <dbReference type="Proteomes" id="UP000286641"/>
    </source>
</evidence>
<dbReference type="GO" id="GO:0048167">
    <property type="term" value="P:regulation of synaptic plasticity"/>
    <property type="evidence" value="ECO:0007669"/>
    <property type="project" value="TreeGrafter"/>
</dbReference>
<reference key="1">
    <citation type="submission" date="2019-01" db="UniProtKB">
        <authorList>
            <consortium name="RefSeq"/>
        </authorList>
    </citation>
    <scope>IDENTIFICATION</scope>
</reference>
<sequence length="938" mass="104360">MCAPGIPVSSEGWGEVRSIDSEEGTVKVRGAGTGDLDYYWLDPATWHSRETSPISSHPVTWQPSKEGDRLIGRVILNKRTTMPKESGALLGLKVVGGKMTDLGRLGAFITKVKKGSLADVVGHLRAGDEVLEWNGKPLPGATNEEVYNIILESKSEPQVEIIVSRPIGDIPRIPESSHPPLESSSSSFESQKMERPSISVISPTSPGALKDAPQVLPGQLSVKLWYDKVGHQLIVNVLQATDLPTRVDGRPRNPYVKMYFLPDRSDKSKRRTKTVKKVLEPKWNQTFVYSHVHRRDFRERMLEITVWDQPRVQEEESEFLGEILIELETALLDDEPHWYKLQTHDESSLPLPQPSPFMPRRHIHGESSSKKLQRSQRISDSDISDYEVDDGIGVVPPVGYRSSARESKSTTLTVPEQQRTTHHRSRSVSPHRGDDQGRPRSRLPNVPLQRSLDEIHPTRRSRSPTRHHDASRSPVDHRSRDVDSQYLSEQDRMHRQASPTHLPPADTSFSNRRGRQLPQVPVRSGSIEQASLVVEERTRQMKMKVHRFKQTTGSGSSQELDREQYSKYNIHKDQYRSCDNVSAKSSDSDVSDVSAISRTSSASRLSSTSFMSEQSEHPRGRISSFTPKMQGRRMGTSGRAITKSTSVSGEMYTLEHNDGSQSDTAVGTVGAGGKKRRSSLSAKVVAIVSRRSRSTSQLSQTESGHKKLKSTIQRSTETGMAAEMRKMVRQPSRESTDGSINSYSSEGNLIFPGVRLGADSQFSDFLDGLGPAQLVGRQTLATPAMGDIQIGMEDKKGQLEVEVIRARSLTQKPGSKSTPAPYVKVYLLENGACIAKKKTRIARKTLDPLYQQSLVFDESPQGKVLQVIVWGDYGRMDHKCFMGVAQILLEELDLSSMVIGWYKLFPPSSLVDPTLTPLTRRASQSSLESSSGPPCIRS</sequence>
<evidence type="ECO:0000256" key="7">
    <source>
        <dbReference type="ARBA" id="ARBA00023018"/>
    </source>
</evidence>
<evidence type="ECO:0000313" key="13">
    <source>
        <dbReference type="RefSeq" id="XP_025746468.1"/>
    </source>
</evidence>
<dbReference type="InterPro" id="IPR039032">
    <property type="entry name" value="Rim-like"/>
</dbReference>
<comment type="subcellular location">
    <subcellularLocation>
        <location evidence="8">Synapse</location>
    </subcellularLocation>
</comment>
<feature type="compositionally biased region" description="Basic and acidic residues" evidence="9">
    <location>
        <begin position="723"/>
        <end position="736"/>
    </location>
</feature>
<dbReference type="SMART" id="SM00228">
    <property type="entry name" value="PDZ"/>
    <property type="match status" value="1"/>
</dbReference>
<feature type="region of interest" description="Disordered" evidence="9">
    <location>
        <begin position="654"/>
        <end position="674"/>
    </location>
</feature>
<evidence type="ECO:0000256" key="4">
    <source>
        <dbReference type="ARBA" id="ARBA00022771"/>
    </source>
</evidence>
<feature type="domain" description="C2" evidence="10">
    <location>
        <begin position="784"/>
        <end position="902"/>
    </location>
</feature>
<dbReference type="Gene3D" id="2.60.40.150">
    <property type="entry name" value="C2 domain"/>
    <property type="match status" value="2"/>
</dbReference>
<dbReference type="RefSeq" id="XP_025746468.1">
    <property type="nucleotide sequence ID" value="XM_025890683.1"/>
</dbReference>
<keyword evidence="6" id="KW-0862">Zinc</keyword>
<keyword evidence="5" id="KW-0221">Differentiation</keyword>
<feature type="region of interest" description="Disordered" evidence="9">
    <location>
        <begin position="172"/>
        <end position="206"/>
    </location>
</feature>
<dbReference type="FunFam" id="2.60.40.150:FF:000003">
    <property type="entry name" value="Regulating synaptic membrane exocytosis protein 2"/>
    <property type="match status" value="1"/>
</dbReference>
<evidence type="ECO:0000256" key="9">
    <source>
        <dbReference type="SAM" id="MobiDB-lite"/>
    </source>
</evidence>
<dbReference type="SUPFAM" id="SSF50156">
    <property type="entry name" value="PDZ domain-like"/>
    <property type="match status" value="1"/>
</dbReference>
<keyword evidence="1" id="KW-0597">Phosphoprotein</keyword>
<dbReference type="InterPro" id="IPR000008">
    <property type="entry name" value="C2_dom"/>
</dbReference>
<dbReference type="GO" id="GO:0050806">
    <property type="term" value="P:positive regulation of synaptic transmission"/>
    <property type="evidence" value="ECO:0007669"/>
    <property type="project" value="TreeGrafter"/>
</dbReference>
<feature type="region of interest" description="Disordered" evidence="9">
    <location>
        <begin position="344"/>
        <end position="524"/>
    </location>
</feature>
<dbReference type="FunFam" id="2.60.40.150:FF:000001">
    <property type="entry name" value="Regulating synaptic membrane exocytosis 3, isoform CRA_a"/>
    <property type="match status" value="1"/>
</dbReference>
<feature type="domain" description="C2" evidence="10">
    <location>
        <begin position="216"/>
        <end position="339"/>
    </location>
</feature>
<evidence type="ECO:0000256" key="3">
    <source>
        <dbReference type="ARBA" id="ARBA00022737"/>
    </source>
</evidence>
<dbReference type="GO" id="GO:2000300">
    <property type="term" value="P:regulation of synaptic vesicle exocytosis"/>
    <property type="evidence" value="ECO:0007669"/>
    <property type="project" value="TreeGrafter"/>
</dbReference>
<dbReference type="CTD" id="22999"/>
<feature type="compositionally biased region" description="Basic and acidic residues" evidence="9">
    <location>
        <begin position="466"/>
        <end position="494"/>
    </location>
</feature>
<evidence type="ECO:0000256" key="1">
    <source>
        <dbReference type="ARBA" id="ARBA00022553"/>
    </source>
</evidence>
<dbReference type="GO" id="GO:0048788">
    <property type="term" value="C:cytoskeleton of presynaptic active zone"/>
    <property type="evidence" value="ECO:0007669"/>
    <property type="project" value="TreeGrafter"/>
</dbReference>
<feature type="domain" description="PDZ" evidence="11">
    <location>
        <begin position="79"/>
        <end position="165"/>
    </location>
</feature>